<evidence type="ECO:0000256" key="1">
    <source>
        <dbReference type="ARBA" id="ARBA00000491"/>
    </source>
</evidence>
<dbReference type="InterPro" id="IPR033941">
    <property type="entry name" value="IPMI_cat"/>
</dbReference>
<dbReference type="HOGENOM" id="CLU_006714_3_4_6"/>
<evidence type="ECO:0000256" key="12">
    <source>
        <dbReference type="ARBA" id="ARBA00023304"/>
    </source>
</evidence>
<dbReference type="PROSITE" id="PS00450">
    <property type="entry name" value="ACONITASE_1"/>
    <property type="match status" value="1"/>
</dbReference>
<dbReference type="Gene3D" id="3.30.499.10">
    <property type="entry name" value="Aconitase, domain 3"/>
    <property type="match status" value="2"/>
</dbReference>
<dbReference type="GO" id="GO:0009098">
    <property type="term" value="P:L-leucine biosynthetic process"/>
    <property type="evidence" value="ECO:0007669"/>
    <property type="project" value="UniProtKB-UniRule"/>
</dbReference>
<dbReference type="UniPathway" id="UPA00048">
    <property type="reaction ID" value="UER00071"/>
</dbReference>
<dbReference type="NCBIfam" id="NF004016">
    <property type="entry name" value="PRK05478.1"/>
    <property type="match status" value="1"/>
</dbReference>
<dbReference type="InterPro" id="IPR015931">
    <property type="entry name" value="Acnase/IPM_dHydase_lsu_aba_1/3"/>
</dbReference>
<comment type="similarity">
    <text evidence="13">Belongs to the aconitase/IPM isomerase family. LeuC type 1 subfamily.</text>
</comment>
<comment type="function">
    <text evidence="2 13">Catalyzes the isomerization between 2-isopropylmalate and 3-isopropylmalate, via the formation of 2-isopropylmaleate.</text>
</comment>
<evidence type="ECO:0000259" key="14">
    <source>
        <dbReference type="Pfam" id="PF00330"/>
    </source>
</evidence>
<protein>
    <recommendedName>
        <fullName evidence="13">3-isopropylmalate dehydratase large subunit</fullName>
        <ecNumber evidence="13">4.2.1.33</ecNumber>
    </recommendedName>
    <alternativeName>
        <fullName evidence="13">Alpha-IPM isomerase</fullName>
        <shortName evidence="13">IPMI</shortName>
    </alternativeName>
    <alternativeName>
        <fullName evidence="13">Isopropylmalate isomerase</fullName>
    </alternativeName>
</protein>
<dbReference type="eggNOG" id="COG0065">
    <property type="taxonomic scope" value="Bacteria"/>
</dbReference>
<dbReference type="RefSeq" id="WP_013534125.1">
    <property type="nucleotide sequence ID" value="NC_014924.1"/>
</dbReference>
<dbReference type="InterPro" id="IPR018136">
    <property type="entry name" value="Aconitase_4Fe-4S_BS"/>
</dbReference>
<dbReference type="KEGG" id="psu:Psesu_0436"/>
<evidence type="ECO:0000313" key="15">
    <source>
        <dbReference type="EMBL" id="ADV26295.1"/>
    </source>
</evidence>
<dbReference type="Pfam" id="PF00330">
    <property type="entry name" value="Aconitase"/>
    <property type="match status" value="1"/>
</dbReference>
<keyword evidence="12 13" id="KW-0100">Branched-chain amino acid biosynthesis</keyword>
<comment type="catalytic activity">
    <reaction evidence="1 13">
        <text>(2R,3S)-3-isopropylmalate = (2S)-2-isopropylmalate</text>
        <dbReference type="Rhea" id="RHEA:32287"/>
        <dbReference type="ChEBI" id="CHEBI:1178"/>
        <dbReference type="ChEBI" id="CHEBI:35121"/>
        <dbReference type="EC" id="4.2.1.33"/>
    </reaction>
</comment>
<reference evidence="15 16" key="1">
    <citation type="submission" date="2011-01" db="EMBL/GenBank/DDBJ databases">
        <title>Complete sequence of Pseudoxanthomonas suwonensis 11-1.</title>
        <authorList>
            <consortium name="US DOE Joint Genome Institute"/>
            <person name="Lucas S."/>
            <person name="Copeland A."/>
            <person name="Lapidus A."/>
            <person name="Cheng J.-F."/>
            <person name="Goodwin L."/>
            <person name="Pitluck S."/>
            <person name="Teshima H."/>
            <person name="Detter J.C."/>
            <person name="Han C."/>
            <person name="Tapia R."/>
            <person name="Land M."/>
            <person name="Hauser L."/>
            <person name="Kyrpides N."/>
            <person name="Ivanova N."/>
            <person name="Ovchinnikova G."/>
            <person name="Siebers A.K."/>
            <person name="Allgaier M."/>
            <person name="Thelen M.P."/>
            <person name="Hugenholtz P."/>
            <person name="Gladden J."/>
            <person name="Woyke T."/>
        </authorList>
    </citation>
    <scope>NUCLEOTIDE SEQUENCE [LARGE SCALE GENOMIC DNA]</scope>
    <source>
        <strain evidence="16">11-1</strain>
    </source>
</reference>
<feature type="binding site" evidence="13">
    <location>
        <position position="414"/>
    </location>
    <ligand>
        <name>[4Fe-4S] cluster</name>
        <dbReference type="ChEBI" id="CHEBI:49883"/>
    </ligand>
</feature>
<dbReference type="STRING" id="743721.Psesu_0436"/>
<name>E6WQ46_PSEUU</name>
<dbReference type="InterPro" id="IPR036008">
    <property type="entry name" value="Aconitase_4Fe-4S_dom"/>
</dbReference>
<comment type="cofactor">
    <cofactor evidence="13">
        <name>[4Fe-4S] cluster</name>
        <dbReference type="ChEBI" id="CHEBI:49883"/>
    </cofactor>
    <text evidence="13">Binds 1 [4Fe-4S] cluster per subunit.</text>
</comment>
<sequence length="475" mass="50857">MAGKTLYDKLWEMHEVTRRDDGSSLIYIDRHILHEVTSPQAFEGLRLAGRKPWRVDANIATPDHNVPTTRAERAGGLQAIADPVSRLQVQTLDENCEDFGILEFRMDDTRQGIVHVVGPEQGATLPGMTVVCGDSHTSTHGAFGALAHGIGTSEVEHVLATQCLVAKKMKNMQVRVEGKLGAGVTAKDIVLAVIGRIGTAGGNGHALEFAGSAIRDLSIEGRMTICNMAIEAGARVGMVAVDEKTIEYVKGRPFAPKGEQWDAAVALWRSLVSDPDAHFDTVVELRAEDIRPQVSWGTSPEMVVAVDAAVPDPAREDDPVKKDSIVRALKYMGLQPNQPITSIRLDRVFIGSCTNSRIEDLRAAAAVARGRKVAPTVKQALVVPGSGLVKAQAEAEGLDKVFIEAGFEWREPGCSMCLAMNPDKLGAGEHCASTSNRNFEGRQGAGGRTHLVSPAMAAAAAVAGRFVDVRELVQA</sequence>
<dbReference type="PANTHER" id="PTHR43822">
    <property type="entry name" value="HOMOACONITASE, MITOCHONDRIAL-RELATED"/>
    <property type="match status" value="1"/>
</dbReference>
<dbReference type="PRINTS" id="PR00415">
    <property type="entry name" value="ACONITASE"/>
</dbReference>
<evidence type="ECO:0000256" key="7">
    <source>
        <dbReference type="ARBA" id="ARBA00022605"/>
    </source>
</evidence>
<dbReference type="PANTHER" id="PTHR43822:SF9">
    <property type="entry name" value="3-ISOPROPYLMALATE DEHYDRATASE"/>
    <property type="match status" value="1"/>
</dbReference>
<dbReference type="NCBIfam" id="NF009116">
    <property type="entry name" value="PRK12466.1"/>
    <property type="match status" value="1"/>
</dbReference>
<dbReference type="GO" id="GO:0003861">
    <property type="term" value="F:3-isopropylmalate dehydratase activity"/>
    <property type="evidence" value="ECO:0007669"/>
    <property type="project" value="UniProtKB-UniRule"/>
</dbReference>
<evidence type="ECO:0000256" key="6">
    <source>
        <dbReference type="ARBA" id="ARBA00022485"/>
    </source>
</evidence>
<feature type="binding site" evidence="13">
    <location>
        <position position="417"/>
    </location>
    <ligand>
        <name>[4Fe-4S] cluster</name>
        <dbReference type="ChEBI" id="CHEBI:49883"/>
    </ligand>
</feature>
<evidence type="ECO:0000256" key="3">
    <source>
        <dbReference type="ARBA" id="ARBA00004729"/>
    </source>
</evidence>
<comment type="pathway">
    <text evidence="3 13">Amino-acid biosynthesis; L-leucine biosynthesis; L-leucine from 3-methyl-2-oxobutanoate: step 2/4.</text>
</comment>
<dbReference type="OrthoDB" id="9802769at2"/>
<evidence type="ECO:0000256" key="2">
    <source>
        <dbReference type="ARBA" id="ARBA00002695"/>
    </source>
</evidence>
<proteinExistence type="inferred from homology"/>
<keyword evidence="9 13" id="KW-0408">Iron</keyword>
<comment type="subunit">
    <text evidence="4 13">Heterodimer of LeuC and LeuD.</text>
</comment>
<evidence type="ECO:0000256" key="5">
    <source>
        <dbReference type="ARBA" id="ARBA00022430"/>
    </source>
</evidence>
<evidence type="ECO:0000256" key="9">
    <source>
        <dbReference type="ARBA" id="ARBA00023004"/>
    </source>
</evidence>
<gene>
    <name evidence="13" type="primary">leuC</name>
    <name evidence="15" type="ordered locus">Psesu_0436</name>
</gene>
<dbReference type="GO" id="GO:0046872">
    <property type="term" value="F:metal ion binding"/>
    <property type="evidence" value="ECO:0007669"/>
    <property type="project" value="UniProtKB-KW"/>
</dbReference>
<dbReference type="CDD" id="cd01583">
    <property type="entry name" value="IPMI"/>
    <property type="match status" value="1"/>
</dbReference>
<dbReference type="GO" id="GO:0051539">
    <property type="term" value="F:4 iron, 4 sulfur cluster binding"/>
    <property type="evidence" value="ECO:0007669"/>
    <property type="project" value="UniProtKB-KW"/>
</dbReference>
<evidence type="ECO:0000256" key="10">
    <source>
        <dbReference type="ARBA" id="ARBA00023014"/>
    </source>
</evidence>
<keyword evidence="8 13" id="KW-0479">Metal-binding</keyword>
<dbReference type="SUPFAM" id="SSF53732">
    <property type="entry name" value="Aconitase iron-sulfur domain"/>
    <property type="match status" value="1"/>
</dbReference>
<evidence type="ECO:0000256" key="8">
    <source>
        <dbReference type="ARBA" id="ARBA00022723"/>
    </source>
</evidence>
<keyword evidence="10 13" id="KW-0411">Iron-sulfur</keyword>
<keyword evidence="11 13" id="KW-0456">Lyase</keyword>
<dbReference type="EMBL" id="CP002446">
    <property type="protein sequence ID" value="ADV26295.1"/>
    <property type="molecule type" value="Genomic_DNA"/>
</dbReference>
<organism evidence="15 16">
    <name type="scientific">Pseudoxanthomonas suwonensis (strain 11-1)</name>
    <dbReference type="NCBI Taxonomy" id="743721"/>
    <lineage>
        <taxon>Bacteria</taxon>
        <taxon>Pseudomonadati</taxon>
        <taxon>Pseudomonadota</taxon>
        <taxon>Gammaproteobacteria</taxon>
        <taxon>Lysobacterales</taxon>
        <taxon>Lysobacteraceae</taxon>
        <taxon>Pseudoxanthomonas</taxon>
    </lineage>
</organism>
<evidence type="ECO:0000256" key="13">
    <source>
        <dbReference type="HAMAP-Rule" id="MF_01026"/>
    </source>
</evidence>
<feature type="domain" description="Aconitase/3-isopropylmalate dehydratase large subunit alpha/beta/alpha" evidence="14">
    <location>
        <begin position="8"/>
        <end position="464"/>
    </location>
</feature>
<dbReference type="InterPro" id="IPR004430">
    <property type="entry name" value="3-IsopropMal_deHydase_lsu"/>
</dbReference>
<dbReference type="EC" id="4.2.1.33" evidence="13"/>
<dbReference type="InterPro" id="IPR050067">
    <property type="entry name" value="IPM_dehydratase_rel_enz"/>
</dbReference>
<keyword evidence="5 13" id="KW-0432">Leucine biosynthesis</keyword>
<keyword evidence="7 13" id="KW-0028">Amino-acid biosynthesis</keyword>
<evidence type="ECO:0000256" key="11">
    <source>
        <dbReference type="ARBA" id="ARBA00023239"/>
    </source>
</evidence>
<feature type="binding site" evidence="13">
    <location>
        <position position="353"/>
    </location>
    <ligand>
        <name>[4Fe-4S] cluster</name>
        <dbReference type="ChEBI" id="CHEBI:49883"/>
    </ligand>
</feature>
<evidence type="ECO:0000256" key="4">
    <source>
        <dbReference type="ARBA" id="ARBA00011271"/>
    </source>
</evidence>
<dbReference type="AlphaFoldDB" id="E6WQ46"/>
<dbReference type="Proteomes" id="UP000008632">
    <property type="component" value="Chromosome"/>
</dbReference>
<keyword evidence="6 13" id="KW-0004">4Fe-4S</keyword>
<dbReference type="HAMAP" id="MF_01026">
    <property type="entry name" value="LeuC_type1"/>
    <property type="match status" value="1"/>
</dbReference>
<accession>E6WQ46</accession>
<dbReference type="FunFam" id="3.30.499.10:FF:000007">
    <property type="entry name" value="3-isopropylmalate dehydratase large subunit"/>
    <property type="match status" value="1"/>
</dbReference>
<dbReference type="InterPro" id="IPR001030">
    <property type="entry name" value="Acoase/IPM_deHydtase_lsu_aba"/>
</dbReference>
<dbReference type="PROSITE" id="PS01244">
    <property type="entry name" value="ACONITASE_2"/>
    <property type="match status" value="1"/>
</dbReference>
<dbReference type="NCBIfam" id="TIGR00170">
    <property type="entry name" value="leuC"/>
    <property type="match status" value="1"/>
</dbReference>
<evidence type="ECO:0000313" key="16">
    <source>
        <dbReference type="Proteomes" id="UP000008632"/>
    </source>
</evidence>
<keyword evidence="16" id="KW-1185">Reference proteome</keyword>